<dbReference type="InterPro" id="IPR025340">
    <property type="entry name" value="DUF4246"/>
</dbReference>
<feature type="region of interest" description="Disordered" evidence="1">
    <location>
        <begin position="1"/>
        <end position="39"/>
    </location>
</feature>
<evidence type="ECO:0000313" key="4">
    <source>
        <dbReference type="EMBL" id="KAH1893818.1"/>
    </source>
</evidence>
<dbReference type="PANTHER" id="PTHR33119:SF1">
    <property type="entry name" value="FE2OG DIOXYGENASE DOMAIN-CONTAINING PROTEIN"/>
    <property type="match status" value="1"/>
</dbReference>
<dbReference type="Pfam" id="PF21666">
    <property type="entry name" value="DUF4246_N"/>
    <property type="match status" value="1"/>
</dbReference>
<name>A0A9P8NA49_ASPFM</name>
<accession>A0A9P8NA49</accession>
<organism evidence="4 5">
    <name type="scientific">Aspergillus fumigatus</name>
    <name type="common">Neosartorya fumigata</name>
    <dbReference type="NCBI Taxonomy" id="746128"/>
    <lineage>
        <taxon>Eukaryota</taxon>
        <taxon>Fungi</taxon>
        <taxon>Dikarya</taxon>
        <taxon>Ascomycota</taxon>
        <taxon>Pezizomycotina</taxon>
        <taxon>Eurotiomycetes</taxon>
        <taxon>Eurotiomycetidae</taxon>
        <taxon>Eurotiales</taxon>
        <taxon>Aspergillaceae</taxon>
        <taxon>Aspergillus</taxon>
        <taxon>Aspergillus subgen. Fumigati</taxon>
    </lineage>
</organism>
<evidence type="ECO:0000259" key="3">
    <source>
        <dbReference type="Pfam" id="PF21666"/>
    </source>
</evidence>
<feature type="domain" description="DUF4246" evidence="3">
    <location>
        <begin position="91"/>
        <end position="137"/>
    </location>
</feature>
<dbReference type="InterPro" id="IPR049192">
    <property type="entry name" value="DUF4246_C"/>
</dbReference>
<sequence>MSPLSKARTSLRRILASRDPRPRGAQTPRRPATRGKLNGGPDADGVCKIALASYLSSFSALPTTDYACCLGRQVFSTYYSPPNLHGAPALHYVAEWRQAPAVTARELAMVAVMNQLTDLPNWYIDIFDDAIVAYWRQNPDLASIVTNPLLSDRAWDWCLHELRDKAEEYQRQRHVRVLDTGSCICKSDDVPGLPNGTGALADEIRPAVKTVLQKWSKSGWLDWRSKQRLSIIDPMLFPLVYGRSLVLTDRGRVELEDVFGAYSVATTIAPMHVDLRTDAAAVQKRLEEAQRLHMGVSCDTETSTHYRWSANHQALPCEVEFVGDKGSTQVRITSYINNLHPAHQDIYCAIETLVGRAIPLWNDCLVQGQSGWTDVLNQGHLGPVPLRIITKRKYRELQEVLHRSKGDTTDEGRRKCREVRGLLKGFADVEGNEDKELPPPDSNLWQRAKEYFQLPEDGSATPVPVPDNWQQSPWEHIEDKLRRLLHFRHPEPGTSFSYNQWKTGRHHDKAVVDMLQDKFREHGLQIIVKMENIELTPDSGSYKGTDWRIEGQLNEHLVAAAVFAYDVANITEPRIAFRQNTKLDERFYRCSEDREQRRKVHPRHDVPAQQCGKYGSTEFAAVAEILGFSTADLDPCCNHAVKTWQDKGTVRVLQGRLVTFPNLLEHRYEPFALADPSRPGCFRFIVLYLVDPHYRVCSTRNVPPQQHHWWAESVSHNLAAAGLPQEIVDEIMQGTGSWPMGLPEARRHRREFLKEHRWNNLVRIYCMRPEVSSPSSIPLSIDCSIPVGVLSNAVFERSFFQVEDGPSVGCLGLVRHCHRLFQIAFAHVILSKSFLSGTKVRFQNERKLQRISVDVGKQLIQSVRRRGRLPASLIDSHSNAPVSAPAEIIECGYHDPPSWPGPKLPAISLPLYSRSPIRIAADSQACEGSGGAVTERGPPDAVQLRGSGLRVVESRRWE</sequence>
<feature type="region of interest" description="Disordered" evidence="1">
    <location>
        <begin position="928"/>
        <end position="947"/>
    </location>
</feature>
<dbReference type="Proteomes" id="UP000813423">
    <property type="component" value="Unassembled WGS sequence"/>
</dbReference>
<comment type="caution">
    <text evidence="4">The sequence shown here is derived from an EMBL/GenBank/DDBJ whole genome shotgun (WGS) entry which is preliminary data.</text>
</comment>
<feature type="domain" description="DUF4246" evidence="2">
    <location>
        <begin position="153"/>
        <end position="712"/>
    </location>
</feature>
<evidence type="ECO:0000259" key="2">
    <source>
        <dbReference type="Pfam" id="PF14033"/>
    </source>
</evidence>
<dbReference type="Pfam" id="PF14033">
    <property type="entry name" value="DUF4246"/>
    <property type="match status" value="1"/>
</dbReference>
<protein>
    <submittedName>
        <fullName evidence="4">Uncharacterized protein</fullName>
    </submittedName>
</protein>
<reference evidence="4" key="1">
    <citation type="submission" date="2021-08" db="EMBL/GenBank/DDBJ databases">
        <title>Global Aspergillus fumigatus from environmental and clinical sources.</title>
        <authorList>
            <person name="Barber A."/>
            <person name="Sae-Ong T."/>
        </authorList>
    </citation>
    <scope>NUCLEOTIDE SEQUENCE</scope>
    <source>
        <strain evidence="4">NRZ-2016-071</strain>
    </source>
</reference>
<proteinExistence type="predicted"/>
<evidence type="ECO:0000313" key="5">
    <source>
        <dbReference type="Proteomes" id="UP000813423"/>
    </source>
</evidence>
<gene>
    <name evidence="4" type="ORF">KXV57_002730</name>
</gene>
<evidence type="ECO:0000256" key="1">
    <source>
        <dbReference type="SAM" id="MobiDB-lite"/>
    </source>
</evidence>
<dbReference type="EMBL" id="JAIBSC010000170">
    <property type="protein sequence ID" value="KAH1893818.1"/>
    <property type="molecule type" value="Genomic_DNA"/>
</dbReference>
<dbReference type="AlphaFoldDB" id="A0A9P8NA49"/>
<dbReference type="InterPro" id="IPR049207">
    <property type="entry name" value="DUF4246_N"/>
</dbReference>
<dbReference type="PANTHER" id="PTHR33119">
    <property type="entry name" value="IFI3P"/>
    <property type="match status" value="1"/>
</dbReference>